<keyword evidence="5 7" id="KW-0472">Membrane</keyword>
<dbReference type="RefSeq" id="WP_054660615.1">
    <property type="nucleotide sequence ID" value="NZ_AZCX01000004.1"/>
</dbReference>
<dbReference type="Pfam" id="PF04024">
    <property type="entry name" value="PspC"/>
    <property type="match status" value="1"/>
</dbReference>
<feature type="transmembrane region" description="Helical" evidence="7">
    <location>
        <begin position="12"/>
        <end position="37"/>
    </location>
</feature>
<dbReference type="AlphaFoldDB" id="A0A0R1HMQ2"/>
<name>A0A0R1HMQ2_9LACO</name>
<evidence type="ECO:0000259" key="8">
    <source>
        <dbReference type="Pfam" id="PF04024"/>
    </source>
</evidence>
<dbReference type="Proteomes" id="UP000050911">
    <property type="component" value="Unassembled WGS sequence"/>
</dbReference>
<protein>
    <recommendedName>
        <fullName evidence="8">Phage shock protein PspC N-terminal domain-containing protein</fullName>
    </recommendedName>
</protein>
<dbReference type="InterPro" id="IPR052027">
    <property type="entry name" value="PspC"/>
</dbReference>
<keyword evidence="2" id="KW-1003">Cell membrane</keyword>
<dbReference type="GO" id="GO:0005886">
    <property type="term" value="C:plasma membrane"/>
    <property type="evidence" value="ECO:0007669"/>
    <property type="project" value="UniProtKB-SubCell"/>
</dbReference>
<dbReference type="PANTHER" id="PTHR33885">
    <property type="entry name" value="PHAGE SHOCK PROTEIN C"/>
    <property type="match status" value="1"/>
</dbReference>
<evidence type="ECO:0000256" key="5">
    <source>
        <dbReference type="ARBA" id="ARBA00023136"/>
    </source>
</evidence>
<dbReference type="EMBL" id="AZCX01000004">
    <property type="protein sequence ID" value="KRK48069.1"/>
    <property type="molecule type" value="Genomic_DNA"/>
</dbReference>
<evidence type="ECO:0000256" key="1">
    <source>
        <dbReference type="ARBA" id="ARBA00004162"/>
    </source>
</evidence>
<gene>
    <name evidence="9" type="ORF">FC96_GL001799</name>
</gene>
<keyword evidence="4 7" id="KW-1133">Transmembrane helix</keyword>
<evidence type="ECO:0000256" key="4">
    <source>
        <dbReference type="ARBA" id="ARBA00022989"/>
    </source>
</evidence>
<feature type="transmembrane region" description="Helical" evidence="7">
    <location>
        <begin position="43"/>
        <end position="61"/>
    </location>
</feature>
<feature type="region of interest" description="Disordered" evidence="6">
    <location>
        <begin position="65"/>
        <end position="97"/>
    </location>
</feature>
<dbReference type="STRING" id="1302272.FC96_GL001799"/>
<keyword evidence="10" id="KW-1185">Reference proteome</keyword>
<dbReference type="PANTHER" id="PTHR33885:SF3">
    <property type="entry name" value="PHAGE SHOCK PROTEIN C"/>
    <property type="match status" value="1"/>
</dbReference>
<evidence type="ECO:0000256" key="7">
    <source>
        <dbReference type="SAM" id="Phobius"/>
    </source>
</evidence>
<dbReference type="InterPro" id="IPR007168">
    <property type="entry name" value="Phageshock_PspC_N"/>
</dbReference>
<evidence type="ECO:0000256" key="3">
    <source>
        <dbReference type="ARBA" id="ARBA00022692"/>
    </source>
</evidence>
<evidence type="ECO:0000313" key="10">
    <source>
        <dbReference type="Proteomes" id="UP000050911"/>
    </source>
</evidence>
<reference evidence="9 10" key="1">
    <citation type="journal article" date="2015" name="Genome Announc.">
        <title>Expanding the biotechnology potential of lactobacilli through comparative genomics of 213 strains and associated genera.</title>
        <authorList>
            <person name="Sun Z."/>
            <person name="Harris H.M."/>
            <person name="McCann A."/>
            <person name="Guo C."/>
            <person name="Argimon S."/>
            <person name="Zhang W."/>
            <person name="Yang X."/>
            <person name="Jeffery I.B."/>
            <person name="Cooney J.C."/>
            <person name="Kagawa T.F."/>
            <person name="Liu W."/>
            <person name="Song Y."/>
            <person name="Salvetti E."/>
            <person name="Wrobel A."/>
            <person name="Rasinkangas P."/>
            <person name="Parkhill J."/>
            <person name="Rea M.C."/>
            <person name="O'Sullivan O."/>
            <person name="Ritari J."/>
            <person name="Douillard F.P."/>
            <person name="Paul Ross R."/>
            <person name="Yang R."/>
            <person name="Briner A.E."/>
            <person name="Felis G.E."/>
            <person name="de Vos W.M."/>
            <person name="Barrangou R."/>
            <person name="Klaenhammer T.R."/>
            <person name="Caufield P.W."/>
            <person name="Cui Y."/>
            <person name="Zhang H."/>
            <person name="O'Toole P.W."/>
        </authorList>
    </citation>
    <scope>NUCLEOTIDE SEQUENCE [LARGE SCALE GENOMIC DNA]</scope>
    <source>
        <strain evidence="9 10">JCM 15530</strain>
    </source>
</reference>
<accession>A0A0R1HMQ2</accession>
<keyword evidence="3 7" id="KW-0812">Transmembrane</keyword>
<feature type="compositionally biased region" description="Basic and acidic residues" evidence="6">
    <location>
        <begin position="78"/>
        <end position="97"/>
    </location>
</feature>
<proteinExistence type="predicted"/>
<sequence length="97" mass="10704">MQRKRKLTRSPNRIIVGVLGGLADYFGIDATLVRILFAGLSIFPGHLIAGVLVYLVLMVVIPDDATNRPRSSGTKPTEGGRKTLHDVTEEDHREDNH</sequence>
<feature type="domain" description="Phage shock protein PspC N-terminal" evidence="8">
    <location>
        <begin position="5"/>
        <end position="63"/>
    </location>
</feature>
<dbReference type="OrthoDB" id="9815286at2"/>
<comment type="caution">
    <text evidence="9">The sequence shown here is derived from an EMBL/GenBank/DDBJ whole genome shotgun (WGS) entry which is preliminary data.</text>
</comment>
<evidence type="ECO:0000256" key="2">
    <source>
        <dbReference type="ARBA" id="ARBA00022475"/>
    </source>
</evidence>
<comment type="subcellular location">
    <subcellularLocation>
        <location evidence="1">Cell membrane</location>
        <topology evidence="1">Single-pass membrane protein</topology>
    </subcellularLocation>
</comment>
<evidence type="ECO:0000313" key="9">
    <source>
        <dbReference type="EMBL" id="KRK48069.1"/>
    </source>
</evidence>
<organism evidence="9 10">
    <name type="scientific">Secundilactobacillus kimchicus JCM 15530</name>
    <dbReference type="NCBI Taxonomy" id="1302272"/>
    <lineage>
        <taxon>Bacteria</taxon>
        <taxon>Bacillati</taxon>
        <taxon>Bacillota</taxon>
        <taxon>Bacilli</taxon>
        <taxon>Lactobacillales</taxon>
        <taxon>Lactobacillaceae</taxon>
        <taxon>Secundilactobacillus</taxon>
    </lineage>
</organism>
<dbReference type="PATRIC" id="fig|1302272.5.peg.1824"/>
<evidence type="ECO:0000256" key="6">
    <source>
        <dbReference type="SAM" id="MobiDB-lite"/>
    </source>
</evidence>